<dbReference type="EMBL" id="CP022295">
    <property type="protein sequence ID" value="QSR28025.1"/>
    <property type="molecule type" value="Genomic_DNA"/>
</dbReference>
<accession>A0A7Z0CJV8</accession>
<dbReference type="Gene3D" id="3.40.50.620">
    <property type="entry name" value="HUPs"/>
    <property type="match status" value="1"/>
</dbReference>
<dbReference type="InterPro" id="IPR014729">
    <property type="entry name" value="Rossmann-like_a/b/a_fold"/>
</dbReference>
<dbReference type="InterPro" id="IPR004821">
    <property type="entry name" value="Cyt_trans-like"/>
</dbReference>
<reference evidence="4 6" key="2">
    <citation type="submission" date="2020-07" db="EMBL/GenBank/DDBJ databases">
        <title>Sequencing the genomes of 1000 actinobacteria strains.</title>
        <authorList>
            <person name="Klenk H.-P."/>
        </authorList>
    </citation>
    <scope>NUCLEOTIDE SEQUENCE [LARGE SCALE GENOMIC DNA]</scope>
    <source>
        <strain evidence="4 6">DSM 15131</strain>
    </source>
</reference>
<keyword evidence="2 4" id="KW-0548">Nucleotidyltransferase</keyword>
<dbReference type="Pfam" id="PF01467">
    <property type="entry name" value="CTP_transf_like"/>
    <property type="match status" value="1"/>
</dbReference>
<name>A0A7Z0CJV8_9ACTN</name>
<reference evidence="5 7" key="1">
    <citation type="submission" date="2017-06" db="EMBL/GenBank/DDBJ databases">
        <title>Complete Genome Sequence of the Soil Carbazole-Degrading Bacterium Nocardioides aromaticivorans IC177.</title>
        <authorList>
            <person name="Vejarano F."/>
            <person name="Suzuki-Minakuchi C."/>
            <person name="Ohtsubo Y."/>
            <person name="Tsuda M."/>
            <person name="Okada K."/>
            <person name="Nojiri H."/>
        </authorList>
    </citation>
    <scope>NUCLEOTIDE SEQUENCE [LARGE SCALE GENOMIC DNA]</scope>
    <source>
        <strain evidence="5 7">IC177</strain>
    </source>
</reference>
<dbReference type="EMBL" id="JACBZM010000001">
    <property type="protein sequence ID" value="NYI44071.1"/>
    <property type="molecule type" value="Genomic_DNA"/>
</dbReference>
<sequence length="155" mass="17338">MTTVLTYGTFDLFHIGHLRLIERLAAMGDRLIVGVSTDEFNAGKGKKSVVSYDDRAAIVGAIKGVDLVLPERAWEQKRADIIEHGVDVFVMGDDWAGKFDDLSDVCEVRYLPRTSGVSSTDIKEMLRTLDPVHIEEMQTALGTLTRLLEHYRDLT</sequence>
<evidence type="ECO:0000259" key="3">
    <source>
        <dbReference type="Pfam" id="PF01467"/>
    </source>
</evidence>
<dbReference type="Proteomes" id="UP000562045">
    <property type="component" value="Unassembled WGS sequence"/>
</dbReference>
<feature type="domain" description="Cytidyltransferase-like" evidence="3">
    <location>
        <begin position="5"/>
        <end position="124"/>
    </location>
</feature>
<keyword evidence="1 4" id="KW-0808">Transferase</keyword>
<evidence type="ECO:0000313" key="6">
    <source>
        <dbReference type="Proteomes" id="UP000562045"/>
    </source>
</evidence>
<dbReference type="PANTHER" id="PTHR43793:SF1">
    <property type="entry name" value="FAD SYNTHASE"/>
    <property type="match status" value="1"/>
</dbReference>
<dbReference type="SUPFAM" id="SSF52374">
    <property type="entry name" value="Nucleotidylyl transferase"/>
    <property type="match status" value="1"/>
</dbReference>
<dbReference type="EC" id="2.7.7.39" evidence="4"/>
<evidence type="ECO:0000313" key="5">
    <source>
        <dbReference type="EMBL" id="QSR28025.1"/>
    </source>
</evidence>
<keyword evidence="7" id="KW-1185">Reference proteome</keyword>
<organism evidence="4 6">
    <name type="scientific">Nocardioides aromaticivorans</name>
    <dbReference type="NCBI Taxonomy" id="200618"/>
    <lineage>
        <taxon>Bacteria</taxon>
        <taxon>Bacillati</taxon>
        <taxon>Actinomycetota</taxon>
        <taxon>Actinomycetes</taxon>
        <taxon>Propionibacteriales</taxon>
        <taxon>Nocardioidaceae</taxon>
        <taxon>Nocardioides</taxon>
    </lineage>
</organism>
<proteinExistence type="predicted"/>
<evidence type="ECO:0000313" key="7">
    <source>
        <dbReference type="Proteomes" id="UP000662818"/>
    </source>
</evidence>
<dbReference type="InterPro" id="IPR050385">
    <property type="entry name" value="Archaeal_FAD_synthase"/>
</dbReference>
<evidence type="ECO:0000313" key="4">
    <source>
        <dbReference type="EMBL" id="NYI44071.1"/>
    </source>
</evidence>
<evidence type="ECO:0000256" key="1">
    <source>
        <dbReference type="ARBA" id="ARBA00022679"/>
    </source>
</evidence>
<gene>
    <name evidence="4" type="ORF">BJ993_001151</name>
    <name evidence="5" type="ORF">CFH99_20595</name>
</gene>
<dbReference type="Proteomes" id="UP000662818">
    <property type="component" value="Chromosome"/>
</dbReference>
<dbReference type="AlphaFoldDB" id="A0A7Z0CJV8"/>
<dbReference type="RefSeq" id="WP_036550938.1">
    <property type="nucleotide sequence ID" value="NZ_CP022295.1"/>
</dbReference>
<protein>
    <submittedName>
        <fullName evidence="4">Glycerol-3-phosphate cytidylyltransferase</fullName>
        <ecNumber evidence="4">2.7.7.39</ecNumber>
    </submittedName>
</protein>
<evidence type="ECO:0000256" key="2">
    <source>
        <dbReference type="ARBA" id="ARBA00022695"/>
    </source>
</evidence>
<dbReference type="NCBIfam" id="TIGR00125">
    <property type="entry name" value="cyt_tran_rel"/>
    <property type="match status" value="1"/>
</dbReference>
<dbReference type="GO" id="GO:0047348">
    <property type="term" value="F:glycerol-3-phosphate cytidylyltransferase activity"/>
    <property type="evidence" value="ECO:0007669"/>
    <property type="project" value="UniProtKB-EC"/>
</dbReference>
<dbReference type="PANTHER" id="PTHR43793">
    <property type="entry name" value="FAD SYNTHASE"/>
    <property type="match status" value="1"/>
</dbReference>